<evidence type="ECO:0000256" key="2">
    <source>
        <dbReference type="SAM" id="SignalP"/>
    </source>
</evidence>
<sequence length="153" mass="18133">MKSLSCLVFAAALALAAPLAAKDPPRPDTDPPPRWEQLTEAQRQALIAGVREHWNNEPDKRARMLERAERWQRMTPQQREQARKGMERYEKMSPAEREQARAVFERTRDMDREARHRFRDQWRDMTPEQRQAWIQAHPPVRQDAPPPPHDHPH</sequence>
<feature type="compositionally biased region" description="Basic and acidic residues" evidence="1">
    <location>
        <begin position="80"/>
        <end position="127"/>
    </location>
</feature>
<dbReference type="OrthoDB" id="5797406at2"/>
<keyword evidence="2" id="KW-0732">Signal</keyword>
<evidence type="ECO:0000256" key="1">
    <source>
        <dbReference type="SAM" id="MobiDB-lite"/>
    </source>
</evidence>
<protein>
    <submittedName>
        <fullName evidence="3">DUF3106 domain-containing protein</fullName>
    </submittedName>
</protein>
<reference evidence="3 4" key="1">
    <citation type="submission" date="2019-01" db="EMBL/GenBank/DDBJ databases">
        <title>Pseudoxanthomonas composti sp. nov., isolated from compost.</title>
        <authorList>
            <person name="Yang G."/>
        </authorList>
    </citation>
    <scope>NUCLEOTIDE SEQUENCE [LARGE SCALE GENOMIC DNA]</scope>
    <source>
        <strain evidence="3 4">GSS15</strain>
    </source>
</reference>
<dbReference type="RefSeq" id="WP_129471668.1">
    <property type="nucleotide sequence ID" value="NZ_SAWZ01000006.1"/>
</dbReference>
<keyword evidence="4" id="KW-1185">Reference proteome</keyword>
<comment type="caution">
    <text evidence="3">The sequence shown here is derived from an EMBL/GenBank/DDBJ whole genome shotgun (WGS) entry which is preliminary data.</text>
</comment>
<feature type="chain" id="PRO_5020522027" evidence="2">
    <location>
        <begin position="22"/>
        <end position="153"/>
    </location>
</feature>
<accession>A0A4Q1JTS1</accession>
<dbReference type="InterPro" id="IPR021455">
    <property type="entry name" value="DUF3106"/>
</dbReference>
<feature type="region of interest" description="Disordered" evidence="1">
    <location>
        <begin position="70"/>
        <end position="153"/>
    </location>
</feature>
<feature type="compositionally biased region" description="Basic and acidic residues" evidence="1">
    <location>
        <begin position="23"/>
        <end position="33"/>
    </location>
</feature>
<evidence type="ECO:0000313" key="4">
    <source>
        <dbReference type="Proteomes" id="UP000289784"/>
    </source>
</evidence>
<dbReference type="EMBL" id="SAWZ01000006">
    <property type="protein sequence ID" value="RXR04397.1"/>
    <property type="molecule type" value="Genomic_DNA"/>
</dbReference>
<dbReference type="AlphaFoldDB" id="A0A4Q1JTS1"/>
<organism evidence="3 4">
    <name type="scientific">Pseudoxanthomonas composti</name>
    <dbReference type="NCBI Taxonomy" id="2137479"/>
    <lineage>
        <taxon>Bacteria</taxon>
        <taxon>Pseudomonadati</taxon>
        <taxon>Pseudomonadota</taxon>
        <taxon>Gammaproteobacteria</taxon>
        <taxon>Lysobacterales</taxon>
        <taxon>Lysobacteraceae</taxon>
        <taxon>Pseudoxanthomonas</taxon>
    </lineage>
</organism>
<feature type="signal peptide" evidence="2">
    <location>
        <begin position="1"/>
        <end position="21"/>
    </location>
</feature>
<dbReference type="Proteomes" id="UP000289784">
    <property type="component" value="Unassembled WGS sequence"/>
</dbReference>
<gene>
    <name evidence="3" type="ORF">EPA99_13085</name>
</gene>
<proteinExistence type="predicted"/>
<dbReference type="Pfam" id="PF11304">
    <property type="entry name" value="DUF3106"/>
    <property type="match status" value="1"/>
</dbReference>
<evidence type="ECO:0000313" key="3">
    <source>
        <dbReference type="EMBL" id="RXR04397.1"/>
    </source>
</evidence>
<name>A0A4Q1JTS1_9GAMM</name>
<feature type="region of interest" description="Disordered" evidence="1">
    <location>
        <begin position="17"/>
        <end position="38"/>
    </location>
</feature>